<dbReference type="InterPro" id="IPR046768">
    <property type="entry name" value="ExoX-like_C"/>
</dbReference>
<dbReference type="Pfam" id="PF20600">
    <property type="entry name" value="ExoX-like_C"/>
    <property type="match status" value="2"/>
</dbReference>
<evidence type="ECO:0000313" key="4">
    <source>
        <dbReference type="Proteomes" id="UP000286113"/>
    </source>
</evidence>
<dbReference type="EMBL" id="QRNB01000124">
    <property type="protein sequence ID" value="RHK07153.1"/>
    <property type="molecule type" value="Genomic_DNA"/>
</dbReference>
<comment type="caution">
    <text evidence="3">The sequence shown here is derived from an EMBL/GenBank/DDBJ whole genome shotgun (WGS) entry which is preliminary data.</text>
</comment>
<evidence type="ECO:0000313" key="3">
    <source>
        <dbReference type="EMBL" id="RHK07153.1"/>
    </source>
</evidence>
<dbReference type="EMBL" id="QRVN01000060">
    <property type="protein sequence ID" value="RGS44620.1"/>
    <property type="molecule type" value="Genomic_DNA"/>
</dbReference>
<proteinExistence type="predicted"/>
<gene>
    <name evidence="3" type="ORF">DW079_14030</name>
    <name evidence="2" type="ORF">DWX90_15745</name>
</gene>
<dbReference type="Proteomes" id="UP000286113">
    <property type="component" value="Unassembled WGS sequence"/>
</dbReference>
<dbReference type="Proteomes" id="UP000286211">
    <property type="component" value="Unassembled WGS sequence"/>
</dbReference>
<evidence type="ECO:0000313" key="2">
    <source>
        <dbReference type="EMBL" id="RGS44620.1"/>
    </source>
</evidence>
<accession>A0A3R5WQC4</accession>
<evidence type="ECO:0000313" key="5">
    <source>
        <dbReference type="Proteomes" id="UP000286211"/>
    </source>
</evidence>
<feature type="domain" description="Exodeoxyribonuclease X-like C-terminal" evidence="1">
    <location>
        <begin position="137"/>
        <end position="161"/>
    </location>
</feature>
<evidence type="ECO:0000259" key="1">
    <source>
        <dbReference type="Pfam" id="PF20600"/>
    </source>
</evidence>
<organism evidence="3 5">
    <name type="scientific">Segatella copri</name>
    <dbReference type="NCBI Taxonomy" id="165179"/>
    <lineage>
        <taxon>Bacteria</taxon>
        <taxon>Pseudomonadati</taxon>
        <taxon>Bacteroidota</taxon>
        <taxon>Bacteroidia</taxon>
        <taxon>Bacteroidales</taxon>
        <taxon>Prevotellaceae</taxon>
        <taxon>Segatella</taxon>
    </lineage>
</organism>
<name>A0A3R5WQC4_9BACT</name>
<protein>
    <recommendedName>
        <fullName evidence="1">Exodeoxyribonuclease X-like C-terminal domain-containing protein</fullName>
    </recommendedName>
</protein>
<feature type="domain" description="Exodeoxyribonuclease X-like C-terminal" evidence="1">
    <location>
        <begin position="190"/>
        <end position="219"/>
    </location>
</feature>
<sequence>MTEEEKKTLVDAVNCKYPHQNLTEIYYNIGRALPFTAQRFPDGRVSDWYRNQYVEVVRVEPHGRGGKFGNVFGFYYRNGERADAYENDPEHSWCTKDDTEPQPIPCCGCGSWMLLDIIGEKTTESVKVVGLDDKIGFGKYKDMTLKEVIIKDWQYVKWAIIDSQHFYTDVDKVLEYHMENRPTLGPNDIMSFGKYKGKSIEEVCKTDRQYLIWLSQNNDSFNLDWEKFK</sequence>
<dbReference type="AlphaFoldDB" id="A0A3R5WQC4"/>
<reference evidence="4 5" key="1">
    <citation type="submission" date="2018-08" db="EMBL/GenBank/DDBJ databases">
        <title>A genome reference for cultivated species of the human gut microbiota.</title>
        <authorList>
            <person name="Zou Y."/>
            <person name="Xue W."/>
            <person name="Luo G."/>
        </authorList>
    </citation>
    <scope>NUCLEOTIDE SEQUENCE [LARGE SCALE GENOMIC DNA]</scope>
    <source>
        <strain evidence="2 4">AF22-1</strain>
        <strain evidence="3 5">AF46-2NS</strain>
    </source>
</reference>